<feature type="compositionally biased region" description="Basic and acidic residues" evidence="4">
    <location>
        <begin position="383"/>
        <end position="421"/>
    </location>
</feature>
<dbReference type="Gene3D" id="2.30.30.40">
    <property type="entry name" value="SH3 Domains"/>
    <property type="match status" value="1"/>
</dbReference>
<feature type="compositionally biased region" description="Low complexity" evidence="4">
    <location>
        <begin position="335"/>
        <end position="357"/>
    </location>
</feature>
<dbReference type="SMART" id="SM00326">
    <property type="entry name" value="SH3"/>
    <property type="match status" value="1"/>
</dbReference>
<dbReference type="InterPro" id="IPR050384">
    <property type="entry name" value="Endophilin_SH3RF"/>
</dbReference>
<organism evidence="6 7">
    <name type="scientific">Polysphondylium violaceum</name>
    <dbReference type="NCBI Taxonomy" id="133409"/>
    <lineage>
        <taxon>Eukaryota</taxon>
        <taxon>Amoebozoa</taxon>
        <taxon>Evosea</taxon>
        <taxon>Eumycetozoa</taxon>
        <taxon>Dictyostelia</taxon>
        <taxon>Dictyosteliales</taxon>
        <taxon>Dictyosteliaceae</taxon>
        <taxon>Polysphondylium</taxon>
    </lineage>
</organism>
<feature type="compositionally biased region" description="Polar residues" evidence="4">
    <location>
        <begin position="358"/>
        <end position="382"/>
    </location>
</feature>
<evidence type="ECO:0000259" key="5">
    <source>
        <dbReference type="PROSITE" id="PS50002"/>
    </source>
</evidence>
<dbReference type="Proteomes" id="UP000695562">
    <property type="component" value="Unassembled WGS sequence"/>
</dbReference>
<dbReference type="SUPFAM" id="SSF50044">
    <property type="entry name" value="SH3-domain"/>
    <property type="match status" value="1"/>
</dbReference>
<feature type="coiled-coil region" evidence="3">
    <location>
        <begin position="131"/>
        <end position="208"/>
    </location>
</feature>
<keyword evidence="3" id="KW-0175">Coiled coil</keyword>
<evidence type="ECO:0000256" key="2">
    <source>
        <dbReference type="PROSITE-ProRule" id="PRU00192"/>
    </source>
</evidence>
<dbReference type="OrthoDB" id="5971719at2759"/>
<comment type="caution">
    <text evidence="6">The sequence shown here is derived from an EMBL/GenBank/DDBJ whole genome shotgun (WGS) entry which is preliminary data.</text>
</comment>
<evidence type="ECO:0000256" key="3">
    <source>
        <dbReference type="SAM" id="Coils"/>
    </source>
</evidence>
<name>A0A8J4PS67_9MYCE</name>
<dbReference type="EMBL" id="AJWJ01000299">
    <property type="protein sequence ID" value="KAF2072216.1"/>
    <property type="molecule type" value="Genomic_DNA"/>
</dbReference>
<sequence length="434" mass="50121">MEDNQGEEGDGEEYYHQNDQGYFDPIWVKALYDYDAANESEISFKENDVVCITQDYGDGWWCGDLNGQVGRVPANYFEYIDYNQQDQQYYDDDGNQQQQYQDGQQYDNYDDQQQQYDDSQYQEQQYDDNQYQEQQDQQQQQQYENDIYEQERKEKLRKKREDAKQEMRGLQDNLKVQNENKEKLSAEIELLTKDSDRLEDEIRLLKLLKFMKLEIIKTEYDFDIDSDISTQSRQMGIQITSDIKAIRAILAGIKSSSADQPKKQFDSKLEDIEKKFINNLNLLGACDILKKSLFLSLTQLETIISPPNTPQSTHPAYSSNATPTLMSPPPPLVIPPTTISSSTTTTTNTSSSGTTGNDSAQLYTPATSSTPNPFFSAPSTILSDKDKRKSIKEAKKIEKLERKEEKKLEKMEKKEKKKDDSFGDSPVWKPASKK</sequence>
<dbReference type="PANTHER" id="PTHR14167:SF116">
    <property type="entry name" value="CAP, ISOFORM AC"/>
    <property type="match status" value="1"/>
</dbReference>
<evidence type="ECO:0000256" key="4">
    <source>
        <dbReference type="SAM" id="MobiDB-lite"/>
    </source>
</evidence>
<dbReference type="FunFam" id="2.30.30.40:FF:000423">
    <property type="entry name" value="Protein kinase C and casein kinase substrate in neurons 2"/>
    <property type="match status" value="1"/>
</dbReference>
<dbReference type="AlphaFoldDB" id="A0A8J4PS67"/>
<dbReference type="Pfam" id="PF14604">
    <property type="entry name" value="SH3_9"/>
    <property type="match status" value="1"/>
</dbReference>
<dbReference type="CDD" id="cd00174">
    <property type="entry name" value="SH3"/>
    <property type="match status" value="1"/>
</dbReference>
<evidence type="ECO:0000256" key="1">
    <source>
        <dbReference type="ARBA" id="ARBA00022443"/>
    </source>
</evidence>
<feature type="region of interest" description="Disordered" evidence="4">
    <location>
        <begin position="305"/>
        <end position="434"/>
    </location>
</feature>
<evidence type="ECO:0000313" key="6">
    <source>
        <dbReference type="EMBL" id="KAF2072216.1"/>
    </source>
</evidence>
<protein>
    <recommendedName>
        <fullName evidence="5">SH3 domain-containing protein</fullName>
    </recommendedName>
</protein>
<dbReference type="PANTHER" id="PTHR14167">
    <property type="entry name" value="SH3 DOMAIN-CONTAINING"/>
    <property type="match status" value="1"/>
</dbReference>
<gene>
    <name evidence="6" type="ORF">CYY_006461</name>
</gene>
<dbReference type="InterPro" id="IPR001452">
    <property type="entry name" value="SH3_domain"/>
</dbReference>
<feature type="domain" description="SH3" evidence="5">
    <location>
        <begin position="23"/>
        <end position="82"/>
    </location>
</feature>
<reference evidence="6" key="1">
    <citation type="submission" date="2020-01" db="EMBL/GenBank/DDBJ databases">
        <title>Development of genomics and gene disruption for Polysphondylium violaceum indicates a role for the polyketide synthase stlB in stalk morphogenesis.</title>
        <authorList>
            <person name="Narita B."/>
            <person name="Kawabe Y."/>
            <person name="Kin K."/>
            <person name="Saito T."/>
            <person name="Gibbs R."/>
            <person name="Kuspa A."/>
            <person name="Muzny D."/>
            <person name="Queller D."/>
            <person name="Richards S."/>
            <person name="Strassman J."/>
            <person name="Sucgang R."/>
            <person name="Worley K."/>
            <person name="Schaap P."/>
        </authorList>
    </citation>
    <scope>NUCLEOTIDE SEQUENCE</scope>
    <source>
        <strain evidence="6">QSvi11</strain>
    </source>
</reference>
<dbReference type="PROSITE" id="PS50002">
    <property type="entry name" value="SH3"/>
    <property type="match status" value="1"/>
</dbReference>
<evidence type="ECO:0000313" key="7">
    <source>
        <dbReference type="Proteomes" id="UP000695562"/>
    </source>
</evidence>
<dbReference type="PRINTS" id="PR00452">
    <property type="entry name" value="SH3DOMAIN"/>
</dbReference>
<proteinExistence type="predicted"/>
<accession>A0A8J4PS67</accession>
<feature type="compositionally biased region" description="Polar residues" evidence="4">
    <location>
        <begin position="305"/>
        <end position="321"/>
    </location>
</feature>
<keyword evidence="7" id="KW-1185">Reference proteome</keyword>
<keyword evidence="1 2" id="KW-0728">SH3 domain</keyword>
<dbReference type="InterPro" id="IPR036028">
    <property type="entry name" value="SH3-like_dom_sf"/>
</dbReference>